<organism evidence="1 2">
    <name type="scientific">Opisthorchis viverrini</name>
    <name type="common">Southeast Asian liver fluke</name>
    <dbReference type="NCBI Taxonomy" id="6198"/>
    <lineage>
        <taxon>Eukaryota</taxon>
        <taxon>Metazoa</taxon>
        <taxon>Spiralia</taxon>
        <taxon>Lophotrochozoa</taxon>
        <taxon>Platyhelminthes</taxon>
        <taxon>Trematoda</taxon>
        <taxon>Digenea</taxon>
        <taxon>Opisthorchiida</taxon>
        <taxon>Opisthorchiata</taxon>
        <taxon>Opisthorchiidae</taxon>
        <taxon>Opisthorchis</taxon>
    </lineage>
</organism>
<dbReference type="EMBL" id="KL597139">
    <property type="protein sequence ID" value="KER19786.1"/>
    <property type="molecule type" value="Genomic_DNA"/>
</dbReference>
<evidence type="ECO:0000313" key="1">
    <source>
        <dbReference type="EMBL" id="KER19786.1"/>
    </source>
</evidence>
<gene>
    <name evidence="1" type="ORF">T265_11521</name>
</gene>
<dbReference type="CTD" id="20325689"/>
<proteinExistence type="predicted"/>
<evidence type="ECO:0000313" key="2">
    <source>
        <dbReference type="Proteomes" id="UP000054324"/>
    </source>
</evidence>
<dbReference type="AlphaFoldDB" id="A0A074YYB6"/>
<keyword evidence="2" id="KW-1185">Reference proteome</keyword>
<reference evidence="1 2" key="1">
    <citation type="submission" date="2013-11" db="EMBL/GenBank/DDBJ databases">
        <title>Opisthorchis viverrini - life in the bile duct.</title>
        <authorList>
            <person name="Young N.D."/>
            <person name="Nagarajan N."/>
            <person name="Lin S.J."/>
            <person name="Korhonen P.K."/>
            <person name="Jex A.R."/>
            <person name="Hall R.S."/>
            <person name="Safavi-Hemami H."/>
            <person name="Kaewkong W."/>
            <person name="Bertrand D."/>
            <person name="Gao S."/>
            <person name="Seet Q."/>
            <person name="Wongkham S."/>
            <person name="Teh B.T."/>
            <person name="Wongkham C."/>
            <person name="Intapan P.M."/>
            <person name="Maleewong W."/>
            <person name="Yang X."/>
            <person name="Hu M."/>
            <person name="Wang Z."/>
            <person name="Hofmann A."/>
            <person name="Sternberg P.W."/>
            <person name="Tan P."/>
            <person name="Wang J."/>
            <person name="Gasser R.B."/>
        </authorList>
    </citation>
    <scope>NUCLEOTIDE SEQUENCE [LARGE SCALE GENOMIC DNA]</scope>
</reference>
<dbReference type="Proteomes" id="UP000054324">
    <property type="component" value="Unassembled WGS sequence"/>
</dbReference>
<name>A0A074YYB6_OPIVI</name>
<dbReference type="GeneID" id="20325689"/>
<protein>
    <submittedName>
        <fullName evidence="1">Uncharacterized protein</fullName>
    </submittedName>
</protein>
<dbReference type="KEGG" id="ovi:T265_11521"/>
<accession>A0A074YYB6</accession>
<dbReference type="RefSeq" id="XP_009176463.1">
    <property type="nucleotide sequence ID" value="XM_009178199.1"/>
</dbReference>
<sequence>MTTSGSVKLVEKSKNELCKTALASSSCLGWQHRLEERLRTWTGTVKLDLKGFDFNLPQDNRCWSGRGIQMCEHLACLGTLLSSGTIRPGQFDQTEIDAIGQFSLNEALESRKAHTSNFFSKIIMQNVAATRFGQPKNEGIAKNNMAYDCSTRAADSPTPILTVSTGSTSFVR</sequence>